<accession>A0A543DRH9</accession>
<feature type="transmembrane region" description="Helical" evidence="1">
    <location>
        <begin position="6"/>
        <end position="28"/>
    </location>
</feature>
<keyword evidence="1" id="KW-0472">Membrane</keyword>
<reference evidence="2 3" key="1">
    <citation type="submission" date="2019-06" db="EMBL/GenBank/DDBJ databases">
        <title>Sequencing the genomes of 1000 actinobacteria strains.</title>
        <authorList>
            <person name="Klenk H.-P."/>
        </authorList>
    </citation>
    <scope>NUCLEOTIDE SEQUENCE [LARGE SCALE GENOMIC DNA]</scope>
    <source>
        <strain evidence="2 3">DSM 45301</strain>
    </source>
</reference>
<evidence type="ECO:0000313" key="2">
    <source>
        <dbReference type="EMBL" id="TQM11935.1"/>
    </source>
</evidence>
<proteinExistence type="predicted"/>
<evidence type="ECO:0000256" key="1">
    <source>
        <dbReference type="SAM" id="Phobius"/>
    </source>
</evidence>
<dbReference type="EMBL" id="VFPA01000002">
    <property type="protein sequence ID" value="TQM11935.1"/>
    <property type="molecule type" value="Genomic_DNA"/>
</dbReference>
<evidence type="ECO:0000313" key="3">
    <source>
        <dbReference type="Proteomes" id="UP000315677"/>
    </source>
</evidence>
<organism evidence="2 3">
    <name type="scientific">Pseudonocardia kunmingensis</name>
    <dbReference type="NCBI Taxonomy" id="630975"/>
    <lineage>
        <taxon>Bacteria</taxon>
        <taxon>Bacillati</taxon>
        <taxon>Actinomycetota</taxon>
        <taxon>Actinomycetes</taxon>
        <taxon>Pseudonocardiales</taxon>
        <taxon>Pseudonocardiaceae</taxon>
        <taxon>Pseudonocardia</taxon>
    </lineage>
</organism>
<gene>
    <name evidence="2" type="ORF">FB558_4508</name>
</gene>
<name>A0A543DRH9_9PSEU</name>
<keyword evidence="3" id="KW-1185">Reference proteome</keyword>
<sequence length="47" mass="5177">MFGLPAVTALFVIGGFVAAVVLSILFALRFSADDEEWVTLDDLFRRS</sequence>
<protein>
    <submittedName>
        <fullName evidence="2">Uncharacterized protein</fullName>
    </submittedName>
</protein>
<keyword evidence="1" id="KW-0812">Transmembrane</keyword>
<comment type="caution">
    <text evidence="2">The sequence shown here is derived from an EMBL/GenBank/DDBJ whole genome shotgun (WGS) entry which is preliminary data.</text>
</comment>
<dbReference type="RefSeq" id="WP_170231463.1">
    <property type="nucleotide sequence ID" value="NZ_VFPA01000002.1"/>
</dbReference>
<dbReference type="AlphaFoldDB" id="A0A543DRH9"/>
<dbReference type="Proteomes" id="UP000315677">
    <property type="component" value="Unassembled WGS sequence"/>
</dbReference>
<keyword evidence="1" id="KW-1133">Transmembrane helix</keyword>